<proteinExistence type="predicted"/>
<dbReference type="AlphaFoldDB" id="A0A9Q0H9S2"/>
<dbReference type="EMBL" id="JAMYWD010000009">
    <property type="protein sequence ID" value="KAJ4960818.1"/>
    <property type="molecule type" value="Genomic_DNA"/>
</dbReference>
<reference evidence="1" key="1">
    <citation type="journal article" date="2023" name="Plant J.">
        <title>The genome of the king protea, Protea cynaroides.</title>
        <authorList>
            <person name="Chang J."/>
            <person name="Duong T.A."/>
            <person name="Schoeman C."/>
            <person name="Ma X."/>
            <person name="Roodt D."/>
            <person name="Barker N."/>
            <person name="Li Z."/>
            <person name="Van de Peer Y."/>
            <person name="Mizrachi E."/>
        </authorList>
    </citation>
    <scope>NUCLEOTIDE SEQUENCE</scope>
    <source>
        <tissue evidence="1">Young leaves</tissue>
    </source>
</reference>
<accession>A0A9Q0H9S2</accession>
<comment type="caution">
    <text evidence="1">The sequence shown here is derived from an EMBL/GenBank/DDBJ whole genome shotgun (WGS) entry which is preliminary data.</text>
</comment>
<protein>
    <submittedName>
        <fullName evidence="1">Uncharacterized protein</fullName>
    </submittedName>
</protein>
<sequence>MLLNGGCSPHAPCETESLAPANFFLQSFGPILDQKPSPNIQISSYFLLLSNYLRFSLKLYDLLPFWKLFHFELLIELVSSPGINFAPLGWMFLCHAADSEPLKGDFLLKPTFEEAGNLI</sequence>
<keyword evidence="2" id="KW-1185">Reference proteome</keyword>
<evidence type="ECO:0000313" key="1">
    <source>
        <dbReference type="EMBL" id="KAJ4960818.1"/>
    </source>
</evidence>
<name>A0A9Q0H9S2_9MAGN</name>
<evidence type="ECO:0000313" key="2">
    <source>
        <dbReference type="Proteomes" id="UP001141806"/>
    </source>
</evidence>
<gene>
    <name evidence="1" type="ORF">NE237_020728</name>
</gene>
<organism evidence="1 2">
    <name type="scientific">Protea cynaroides</name>
    <dbReference type="NCBI Taxonomy" id="273540"/>
    <lineage>
        <taxon>Eukaryota</taxon>
        <taxon>Viridiplantae</taxon>
        <taxon>Streptophyta</taxon>
        <taxon>Embryophyta</taxon>
        <taxon>Tracheophyta</taxon>
        <taxon>Spermatophyta</taxon>
        <taxon>Magnoliopsida</taxon>
        <taxon>Proteales</taxon>
        <taxon>Proteaceae</taxon>
        <taxon>Protea</taxon>
    </lineage>
</organism>
<dbReference type="Proteomes" id="UP001141806">
    <property type="component" value="Unassembled WGS sequence"/>
</dbReference>